<dbReference type="RefSeq" id="WP_058297543.1">
    <property type="nucleotide sequence ID" value="NZ_FMAU01000001.1"/>
</dbReference>
<keyword evidence="1" id="KW-0472">Membrane</keyword>
<feature type="transmembrane region" description="Helical" evidence="1">
    <location>
        <begin position="493"/>
        <end position="513"/>
    </location>
</feature>
<keyword evidence="3" id="KW-1185">Reference proteome</keyword>
<feature type="transmembrane region" description="Helical" evidence="1">
    <location>
        <begin position="383"/>
        <end position="413"/>
    </location>
</feature>
<keyword evidence="1" id="KW-0812">Transmembrane</keyword>
<evidence type="ECO:0000313" key="3">
    <source>
        <dbReference type="Proteomes" id="UP000181997"/>
    </source>
</evidence>
<organism evidence="2 3">
    <name type="scientific">[Bacillus] enclensis</name>
    <dbReference type="NCBI Taxonomy" id="1402860"/>
    <lineage>
        <taxon>Bacteria</taxon>
        <taxon>Bacillati</taxon>
        <taxon>Bacillota</taxon>
        <taxon>Bacilli</taxon>
        <taxon>Bacillales</taxon>
        <taxon>Bacillaceae</taxon>
        <taxon>Rossellomorea</taxon>
    </lineage>
</organism>
<evidence type="ECO:0000313" key="2">
    <source>
        <dbReference type="EMBL" id="SCB81684.1"/>
    </source>
</evidence>
<dbReference type="Proteomes" id="UP000181997">
    <property type="component" value="Unassembled WGS sequence"/>
</dbReference>
<protein>
    <submittedName>
        <fullName evidence="2">Uncharacterized protein</fullName>
    </submittedName>
</protein>
<reference evidence="3" key="1">
    <citation type="submission" date="2016-08" db="EMBL/GenBank/DDBJ databases">
        <authorList>
            <person name="Varghese N."/>
            <person name="Submissions Spin"/>
        </authorList>
    </citation>
    <scope>NUCLEOTIDE SEQUENCE [LARGE SCALE GENOMIC DNA]</scope>
    <source>
        <strain evidence="3">SGD-1123</strain>
    </source>
</reference>
<dbReference type="AlphaFoldDB" id="A0A0V8HL75"/>
<accession>A0A0V8HL75</accession>
<proteinExistence type="predicted"/>
<feature type="transmembrane region" description="Helical" evidence="1">
    <location>
        <begin position="425"/>
        <end position="443"/>
    </location>
</feature>
<feature type="transmembrane region" description="Helical" evidence="1">
    <location>
        <begin position="463"/>
        <end position="481"/>
    </location>
</feature>
<dbReference type="OrthoDB" id="2444734at2"/>
<sequence>MKEKLKSFGVPLLIMLLLIGALFIHQLLEVKKQPQPDWSRSVPLGFTSEERPQAFFNDDTLFLTDNGKVHGLKFDEQLNLQEDSAVNTKITRGNPFWTDGSVFIQKKSDRLVATENNKDTVITQEVDGISTGKERVYYWSKNELFSLNTADLSYNKIHTFPKDIMEIYQGDNGSAIVQVHQNDANAVLQYMDENEQIVGDPFASVKISTNQHIDGLTYGVKDDKMTILYNEQMRAQGALSYKILKLQSPLQEIGTKTLKPETLSFLNVDSGEKLQGPRSAKLVTIEGKPSVLFTSEGHKASDQNSVRVYLAPLEDESQLDAKTIGTTKHYSYLPFQLNSNSIAWLDYGGDTYELFGASKDPTMISASVELNKRSVKEAVNNTVMMIFSSVITILISFYWVLPSLFLLIVLYMIKPNIFEKDGINWVEYASILIFLIMPLTFMGKALNGYFYFAAPEYLTFTGSGYVGVTVISLLTALIWKFGRNPDWGTFGGVFYFMGVYILLYVSSFGPYVFNLF</sequence>
<dbReference type="EMBL" id="FMAU01000001">
    <property type="protein sequence ID" value="SCB81684.1"/>
    <property type="molecule type" value="Genomic_DNA"/>
</dbReference>
<feature type="transmembrane region" description="Helical" evidence="1">
    <location>
        <begin position="7"/>
        <end position="28"/>
    </location>
</feature>
<name>A0A0V8HL75_9BACI</name>
<evidence type="ECO:0000256" key="1">
    <source>
        <dbReference type="SAM" id="Phobius"/>
    </source>
</evidence>
<keyword evidence="1" id="KW-1133">Transmembrane helix</keyword>
<gene>
    <name evidence="2" type="ORF">GA0061094_0705</name>
</gene>